<evidence type="ECO:0000313" key="2">
    <source>
        <dbReference type="EMBL" id="AEG30791.1"/>
    </source>
</evidence>
<protein>
    <submittedName>
        <fullName evidence="2">Uncharacterized protein</fullName>
    </submittedName>
</protein>
<evidence type="ECO:0000256" key="1">
    <source>
        <dbReference type="SAM" id="Phobius"/>
    </source>
</evidence>
<keyword evidence="3" id="KW-1185">Reference proteome</keyword>
<keyword evidence="1" id="KW-1133">Transmembrane helix</keyword>
<evidence type="ECO:0000313" key="3">
    <source>
        <dbReference type="Proteomes" id="UP000009232"/>
    </source>
</evidence>
<organism evidence="2 3">
    <name type="scientific">Thiomicrospira cyclica (strain DSM 14477 / JCM 11371 / ALM1)</name>
    <name type="common">Thioalkalimicrobium cyclicum</name>
    <dbReference type="NCBI Taxonomy" id="717773"/>
    <lineage>
        <taxon>Bacteria</taxon>
        <taxon>Pseudomonadati</taxon>
        <taxon>Pseudomonadota</taxon>
        <taxon>Gammaproteobacteria</taxon>
        <taxon>Thiotrichales</taxon>
        <taxon>Piscirickettsiaceae</taxon>
        <taxon>Thiomicrospira</taxon>
    </lineage>
</organism>
<gene>
    <name evidence="2" type="ordered locus">Thicy_0015</name>
</gene>
<dbReference type="STRING" id="717773.Thicy_0015"/>
<dbReference type="EMBL" id="CP002776">
    <property type="protein sequence ID" value="AEG30791.1"/>
    <property type="molecule type" value="Genomic_DNA"/>
</dbReference>
<accession>F6DB51</accession>
<dbReference type="KEGG" id="tcy:Thicy_0015"/>
<name>F6DB51_THICA</name>
<proteinExistence type="predicted"/>
<dbReference type="HOGENOM" id="CLU_3104924_0_0_6"/>
<keyword evidence="1" id="KW-0812">Transmembrane</keyword>
<keyword evidence="1" id="KW-0472">Membrane</keyword>
<dbReference type="AlphaFoldDB" id="F6DB51"/>
<sequence length="51" mass="5632">MGFETLFLLAVGGFLLGYSLYDREKGKLVRGFVAFFGLAFLSAAVVSYLYL</sequence>
<reference evidence="2 3" key="1">
    <citation type="submission" date="2011-05" db="EMBL/GenBank/DDBJ databases">
        <title>Complete sequence of Thioalkalimicrobium cyclicum ALM1.</title>
        <authorList>
            <consortium name="US DOE Joint Genome Institute"/>
            <person name="Lucas S."/>
            <person name="Han J."/>
            <person name="Lapidus A."/>
            <person name="Cheng J.-F."/>
            <person name="Goodwin L."/>
            <person name="Pitluck S."/>
            <person name="Peters L."/>
            <person name="Mikhailova N."/>
            <person name="Davenport K."/>
            <person name="Han C."/>
            <person name="Tapia R."/>
            <person name="Land M."/>
            <person name="Hauser L."/>
            <person name="Kyrpides N."/>
            <person name="Ivanova N."/>
            <person name="Pagani I."/>
            <person name="Kappler U."/>
            <person name="Woyke T."/>
        </authorList>
    </citation>
    <scope>NUCLEOTIDE SEQUENCE [LARGE SCALE GENOMIC DNA]</scope>
    <source>
        <strain evidence="3">DSM 14477 / JCM 11371 / ALM1</strain>
    </source>
</reference>
<dbReference type="Proteomes" id="UP000009232">
    <property type="component" value="Chromosome"/>
</dbReference>
<feature type="transmembrane region" description="Helical" evidence="1">
    <location>
        <begin position="6"/>
        <end position="21"/>
    </location>
</feature>
<feature type="transmembrane region" description="Helical" evidence="1">
    <location>
        <begin position="28"/>
        <end position="50"/>
    </location>
</feature>